<dbReference type="CDD" id="cd06453">
    <property type="entry name" value="SufS_like"/>
    <property type="match status" value="1"/>
</dbReference>
<comment type="cofactor">
    <cofactor evidence="1">
        <name>pyridoxal 5'-phosphate</name>
        <dbReference type="ChEBI" id="CHEBI:597326"/>
    </cofactor>
</comment>
<evidence type="ECO:0000256" key="6">
    <source>
        <dbReference type="ARBA" id="ARBA00022679"/>
    </source>
</evidence>
<feature type="domain" description="Aminotransferase class V" evidence="9">
    <location>
        <begin position="25"/>
        <end position="394"/>
    </location>
</feature>
<dbReference type="InterPro" id="IPR015422">
    <property type="entry name" value="PyrdxlP-dep_Trfase_small"/>
</dbReference>
<evidence type="ECO:0000256" key="1">
    <source>
        <dbReference type="ARBA" id="ARBA00001933"/>
    </source>
</evidence>
<dbReference type="NCBIfam" id="TIGR01979">
    <property type="entry name" value="sufS"/>
    <property type="match status" value="1"/>
</dbReference>
<dbReference type="RefSeq" id="WP_125031377.1">
    <property type="nucleotide sequence ID" value="NZ_JAPXVP010000012.1"/>
</dbReference>
<evidence type="ECO:0000259" key="9">
    <source>
        <dbReference type="Pfam" id="PF00266"/>
    </source>
</evidence>
<comment type="function">
    <text evidence="2">Catalyzes the removal of elemental sulfur and selenium atoms from L-cysteine, L-cystine, L-selenocysteine, and L-selenocystine to produce L-alanine.</text>
</comment>
<proteinExistence type="inferred from homology"/>
<dbReference type="Proteomes" id="UP000285794">
    <property type="component" value="Unassembled WGS sequence"/>
</dbReference>
<dbReference type="GO" id="GO:0030170">
    <property type="term" value="F:pyridoxal phosphate binding"/>
    <property type="evidence" value="ECO:0007669"/>
    <property type="project" value="InterPro"/>
</dbReference>
<comment type="caution">
    <text evidence="10">The sequence shown here is derived from an EMBL/GenBank/DDBJ whole genome shotgun (WGS) entry which is preliminary data.</text>
</comment>
<organism evidence="10 11">
    <name type="scientific">Ancylomarina euxinus</name>
    <dbReference type="NCBI Taxonomy" id="2283627"/>
    <lineage>
        <taxon>Bacteria</taxon>
        <taxon>Pseudomonadati</taxon>
        <taxon>Bacteroidota</taxon>
        <taxon>Bacteroidia</taxon>
        <taxon>Marinilabiliales</taxon>
        <taxon>Marinifilaceae</taxon>
        <taxon>Ancylomarina</taxon>
    </lineage>
</organism>
<gene>
    <name evidence="10" type="ORF">DWB61_13295</name>
</gene>
<dbReference type="Gene3D" id="3.90.1150.10">
    <property type="entry name" value="Aspartate Aminotransferase, domain 1"/>
    <property type="match status" value="1"/>
</dbReference>
<dbReference type="EC" id="2.8.1.7" evidence="4"/>
<dbReference type="InterPro" id="IPR010970">
    <property type="entry name" value="Cys_dSase_SufS"/>
</dbReference>
<dbReference type="InterPro" id="IPR015421">
    <property type="entry name" value="PyrdxlP-dep_Trfase_major"/>
</dbReference>
<dbReference type="EMBL" id="QQWG01000014">
    <property type="protein sequence ID" value="RRG20319.1"/>
    <property type="molecule type" value="Genomic_DNA"/>
</dbReference>
<keyword evidence="6" id="KW-0808">Transferase</keyword>
<dbReference type="Gene3D" id="3.40.640.10">
    <property type="entry name" value="Type I PLP-dependent aspartate aminotransferase-like (Major domain)"/>
    <property type="match status" value="1"/>
</dbReference>
<evidence type="ECO:0000256" key="5">
    <source>
        <dbReference type="ARBA" id="ARBA00021850"/>
    </source>
</evidence>
<dbReference type="InterPro" id="IPR015424">
    <property type="entry name" value="PyrdxlP-dep_Trfase"/>
</dbReference>
<reference evidence="10 11" key="1">
    <citation type="submission" date="2018-07" db="EMBL/GenBank/DDBJ databases">
        <title>Draft genome sequence of Ancylomarina sp. M1P.</title>
        <authorList>
            <person name="Yadav S."/>
            <person name="Villanueva L."/>
            <person name="Damste J.S.S."/>
        </authorList>
    </citation>
    <scope>NUCLEOTIDE SEQUENCE [LARGE SCALE GENOMIC DNA]</scope>
    <source>
        <strain evidence="10 11">M1P</strain>
    </source>
</reference>
<dbReference type="PIRSF" id="PIRSF005572">
    <property type="entry name" value="NifS"/>
    <property type="match status" value="1"/>
</dbReference>
<dbReference type="PANTHER" id="PTHR43586">
    <property type="entry name" value="CYSTEINE DESULFURASE"/>
    <property type="match status" value="1"/>
</dbReference>
<dbReference type="GO" id="GO:0031071">
    <property type="term" value="F:cysteine desulfurase activity"/>
    <property type="evidence" value="ECO:0007669"/>
    <property type="project" value="UniProtKB-EC"/>
</dbReference>
<dbReference type="AlphaFoldDB" id="A0A425XYW6"/>
<dbReference type="GO" id="GO:0006534">
    <property type="term" value="P:cysteine metabolic process"/>
    <property type="evidence" value="ECO:0007669"/>
    <property type="project" value="InterPro"/>
</dbReference>
<keyword evidence="11" id="KW-1185">Reference proteome</keyword>
<name>A0A425XYW6_9BACT</name>
<evidence type="ECO:0000313" key="10">
    <source>
        <dbReference type="EMBL" id="RRG20319.1"/>
    </source>
</evidence>
<keyword evidence="7" id="KW-0663">Pyridoxal phosphate</keyword>
<accession>A0A425XYW6</accession>
<evidence type="ECO:0000256" key="4">
    <source>
        <dbReference type="ARBA" id="ARBA00012239"/>
    </source>
</evidence>
<protein>
    <recommendedName>
        <fullName evidence="5">Probable cysteine desulfurase</fullName>
        <ecNumber evidence="4">2.8.1.7</ecNumber>
    </recommendedName>
</protein>
<comment type="catalytic activity">
    <reaction evidence="8">
        <text>(sulfur carrier)-H + L-cysteine = (sulfur carrier)-SH + L-alanine</text>
        <dbReference type="Rhea" id="RHEA:43892"/>
        <dbReference type="Rhea" id="RHEA-COMP:14737"/>
        <dbReference type="Rhea" id="RHEA-COMP:14739"/>
        <dbReference type="ChEBI" id="CHEBI:29917"/>
        <dbReference type="ChEBI" id="CHEBI:35235"/>
        <dbReference type="ChEBI" id="CHEBI:57972"/>
        <dbReference type="ChEBI" id="CHEBI:64428"/>
        <dbReference type="EC" id="2.8.1.7"/>
    </reaction>
</comment>
<dbReference type="OrthoDB" id="9804366at2"/>
<dbReference type="PANTHER" id="PTHR43586:SF8">
    <property type="entry name" value="CYSTEINE DESULFURASE 1, CHLOROPLASTIC"/>
    <property type="match status" value="1"/>
</dbReference>
<dbReference type="Pfam" id="PF00266">
    <property type="entry name" value="Aminotran_5"/>
    <property type="match status" value="1"/>
</dbReference>
<dbReference type="InterPro" id="IPR016454">
    <property type="entry name" value="Cysteine_dSase"/>
</dbReference>
<comment type="similarity">
    <text evidence="3">Belongs to the class-V pyridoxal-phosphate-dependent aminotransferase family. Csd subfamily.</text>
</comment>
<dbReference type="SUPFAM" id="SSF53383">
    <property type="entry name" value="PLP-dependent transferases"/>
    <property type="match status" value="1"/>
</dbReference>
<evidence type="ECO:0000256" key="8">
    <source>
        <dbReference type="ARBA" id="ARBA00050776"/>
    </source>
</evidence>
<evidence type="ECO:0000256" key="3">
    <source>
        <dbReference type="ARBA" id="ARBA00010447"/>
    </source>
</evidence>
<dbReference type="InterPro" id="IPR000192">
    <property type="entry name" value="Aminotrans_V_dom"/>
</dbReference>
<sequence length="410" mass="45689">MSLDPIKLRQDFPILSEKIYGKPLVYFDNAATTQTPTQVTDVMVEYYNKYNSNIHRGVHYLSNKSTEGAENARIKVQKFINAAHSHEVIFTAGTTESVNLVANSFGECYISEGDEVIVSEMEHHSNIVPWQMLCQRKKASLKVLPFNDNGELMIEKLDELITDRTKILAVNHISNSLGTINPIKEIIDFAHSKNVPVLIDAAQSIQHKKIDVQALDADFLAFSGHKLYGPTGVGVLYGKEKFLNEMPPWQGGGEMIQEVTFEKTTYNELPFKFEAGTPNYIDIIGLGAAIDYVEAIGLDAIDAYEQELLAYATEKFNAIPNLKIYGTAKNKTSVISFLVEGIHFYDMGMLLDQMGIAVRTGTHCTEPVMQHFGIEGTVRASFAFYNTKEEIDALLAGIEKVCKMFGVKHA</sequence>
<evidence type="ECO:0000256" key="2">
    <source>
        <dbReference type="ARBA" id="ARBA00002824"/>
    </source>
</evidence>
<evidence type="ECO:0000313" key="11">
    <source>
        <dbReference type="Proteomes" id="UP000285794"/>
    </source>
</evidence>
<evidence type="ECO:0000256" key="7">
    <source>
        <dbReference type="ARBA" id="ARBA00022898"/>
    </source>
</evidence>